<dbReference type="InterPro" id="IPR036812">
    <property type="entry name" value="NAD(P)_OxRdtase_dom_sf"/>
</dbReference>
<dbReference type="PANTHER" id="PTHR43312">
    <property type="entry name" value="D-THREO-ALDOSE 1-DEHYDROGENASE"/>
    <property type="match status" value="1"/>
</dbReference>
<accession>A0A1G2P3D7</accession>
<dbReference type="CDD" id="cd19097">
    <property type="entry name" value="AKR_unchar"/>
    <property type="match status" value="1"/>
</dbReference>
<dbReference type="Gene3D" id="3.20.20.100">
    <property type="entry name" value="NADP-dependent oxidoreductase domain"/>
    <property type="match status" value="1"/>
</dbReference>
<evidence type="ECO:0000313" key="3">
    <source>
        <dbReference type="Proteomes" id="UP000176429"/>
    </source>
</evidence>
<proteinExistence type="predicted"/>
<name>A0A1G2P3D7_9BACT</name>
<organism evidence="2 3">
    <name type="scientific">Candidatus Taylorbacteria bacterium RIFCSPLOWO2_02_FULL_46_40</name>
    <dbReference type="NCBI Taxonomy" id="1802329"/>
    <lineage>
        <taxon>Bacteria</taxon>
        <taxon>Candidatus Tayloriibacteriota</taxon>
    </lineage>
</organism>
<comment type="caution">
    <text evidence="2">The sequence shown here is derived from an EMBL/GenBank/DDBJ whole genome shotgun (WGS) entry which is preliminary data.</text>
</comment>
<sequence>MTKELGKTGLKISRLGLGTAEIGFAYGIGERSLPSEKEAIDLLHRAVELGVTYFDTANYYQLSEKRIRKSGILKNKNVVVGTKCANFLEKGVRLTPAETKRMVSEEVDDSRKKLGLDSLPILMIHGPSKSDIESGIITDILGDLLSRKIILHAGVSTRGEEAPLSAAQHQIFRVLQIAYSIADQRMESRVLPMASNKNIGIINRSVLLKGSLTPLRKNLPSELAELVQTADKAEKIAAELGTSLPSLAIRFALSNDKIATSLVGTGNISNLEKSVKAAEEGPLPETMLQDLYKLAINDANIVDPAKWPKSS</sequence>
<evidence type="ECO:0000259" key="1">
    <source>
        <dbReference type="Pfam" id="PF00248"/>
    </source>
</evidence>
<gene>
    <name evidence="2" type="ORF">A3H68_03120</name>
</gene>
<dbReference type="InterPro" id="IPR023210">
    <property type="entry name" value="NADP_OxRdtase_dom"/>
</dbReference>
<dbReference type="Proteomes" id="UP000176429">
    <property type="component" value="Unassembled WGS sequence"/>
</dbReference>
<dbReference type="AlphaFoldDB" id="A0A1G2P3D7"/>
<dbReference type="SUPFAM" id="SSF51430">
    <property type="entry name" value="NAD(P)-linked oxidoreductase"/>
    <property type="match status" value="1"/>
</dbReference>
<protein>
    <recommendedName>
        <fullName evidence="1">NADP-dependent oxidoreductase domain-containing protein</fullName>
    </recommendedName>
</protein>
<dbReference type="InterPro" id="IPR053135">
    <property type="entry name" value="AKR2_Oxidoreductase"/>
</dbReference>
<reference evidence="2 3" key="1">
    <citation type="journal article" date="2016" name="Nat. Commun.">
        <title>Thousands of microbial genomes shed light on interconnected biogeochemical processes in an aquifer system.</title>
        <authorList>
            <person name="Anantharaman K."/>
            <person name="Brown C.T."/>
            <person name="Hug L.A."/>
            <person name="Sharon I."/>
            <person name="Castelle C.J."/>
            <person name="Probst A.J."/>
            <person name="Thomas B.C."/>
            <person name="Singh A."/>
            <person name="Wilkins M.J."/>
            <person name="Karaoz U."/>
            <person name="Brodie E.L."/>
            <person name="Williams K.H."/>
            <person name="Hubbard S.S."/>
            <person name="Banfield J.F."/>
        </authorList>
    </citation>
    <scope>NUCLEOTIDE SEQUENCE [LARGE SCALE GENOMIC DNA]</scope>
</reference>
<dbReference type="Pfam" id="PF00248">
    <property type="entry name" value="Aldo_ket_red"/>
    <property type="match status" value="1"/>
</dbReference>
<feature type="domain" description="NADP-dependent oxidoreductase" evidence="1">
    <location>
        <begin position="14"/>
        <end position="293"/>
    </location>
</feature>
<dbReference type="PANTHER" id="PTHR43312:SF1">
    <property type="entry name" value="NADP-DEPENDENT OXIDOREDUCTASE DOMAIN-CONTAINING PROTEIN"/>
    <property type="match status" value="1"/>
</dbReference>
<dbReference type="EMBL" id="MHSH01000012">
    <property type="protein sequence ID" value="OHA42071.1"/>
    <property type="molecule type" value="Genomic_DNA"/>
</dbReference>
<evidence type="ECO:0000313" key="2">
    <source>
        <dbReference type="EMBL" id="OHA42071.1"/>
    </source>
</evidence>